<dbReference type="Pfam" id="PF26215">
    <property type="entry name" value="HTH_animal"/>
    <property type="match status" value="1"/>
</dbReference>
<evidence type="ECO:0000313" key="3">
    <source>
        <dbReference type="Proteomes" id="UP001295444"/>
    </source>
</evidence>
<organism evidence="2 3">
    <name type="scientific">Pelobates cultripes</name>
    <name type="common">Western spadefoot toad</name>
    <dbReference type="NCBI Taxonomy" id="61616"/>
    <lineage>
        <taxon>Eukaryota</taxon>
        <taxon>Metazoa</taxon>
        <taxon>Chordata</taxon>
        <taxon>Craniata</taxon>
        <taxon>Vertebrata</taxon>
        <taxon>Euteleostomi</taxon>
        <taxon>Amphibia</taxon>
        <taxon>Batrachia</taxon>
        <taxon>Anura</taxon>
        <taxon>Pelobatoidea</taxon>
        <taxon>Pelobatidae</taxon>
        <taxon>Pelobates</taxon>
    </lineage>
</organism>
<dbReference type="PANTHER" id="PTHR21301:SF14">
    <property type="match status" value="1"/>
</dbReference>
<proteinExistence type="predicted"/>
<dbReference type="InterPro" id="IPR058912">
    <property type="entry name" value="HTH_animal"/>
</dbReference>
<evidence type="ECO:0000259" key="1">
    <source>
        <dbReference type="Pfam" id="PF26215"/>
    </source>
</evidence>
<gene>
    <name evidence="2" type="ORF">PECUL_23A024128</name>
</gene>
<dbReference type="AlphaFoldDB" id="A0AAD1S209"/>
<keyword evidence="3" id="KW-1185">Reference proteome</keyword>
<reference evidence="2" key="1">
    <citation type="submission" date="2022-03" db="EMBL/GenBank/DDBJ databases">
        <authorList>
            <person name="Alioto T."/>
            <person name="Alioto T."/>
            <person name="Gomez Garrido J."/>
        </authorList>
    </citation>
    <scope>NUCLEOTIDE SEQUENCE</scope>
</reference>
<protein>
    <recommendedName>
        <fullName evidence="1">Helix-turn-helix domain-containing protein</fullName>
    </recommendedName>
</protein>
<feature type="domain" description="Helix-turn-helix" evidence="1">
    <location>
        <begin position="97"/>
        <end position="151"/>
    </location>
</feature>
<dbReference type="PANTHER" id="PTHR21301">
    <property type="entry name" value="REVERSE TRANSCRIPTASE"/>
    <property type="match status" value="1"/>
</dbReference>
<accession>A0AAD1S209</accession>
<evidence type="ECO:0000313" key="2">
    <source>
        <dbReference type="EMBL" id="CAH2283446.1"/>
    </source>
</evidence>
<name>A0AAD1S209_PELCU</name>
<sequence>MRDVSCHRDRKQRYILSKYGQYIQGYFRYIDDLLLLWSGSTIEAMDMVQALNQIESPIKFTSNISSTAVQFLDLEIAITNQCLSYCLYSKPTDRNTILHSTSAHPVALKRSLPKAQFLRVIQNNSDVNIMEEQLKAMMERFLERGYRRNDLVRALEEAKIAKSQGRSPKVGFSSHLS</sequence>
<dbReference type="Proteomes" id="UP001295444">
    <property type="component" value="Chromosome 04"/>
</dbReference>
<dbReference type="EMBL" id="OW240915">
    <property type="protein sequence ID" value="CAH2283446.1"/>
    <property type="molecule type" value="Genomic_DNA"/>
</dbReference>